<dbReference type="AlphaFoldDB" id="A0A939BDQ8"/>
<organism evidence="2 3">
    <name type="scientific">Merdimmobilis hominis</name>
    <dbReference type="NCBI Taxonomy" id="2897707"/>
    <lineage>
        <taxon>Bacteria</taxon>
        <taxon>Bacillati</taxon>
        <taxon>Bacillota</taxon>
        <taxon>Clostridia</taxon>
        <taxon>Eubacteriales</taxon>
        <taxon>Oscillospiraceae</taxon>
        <taxon>Merdimmobilis</taxon>
    </lineage>
</organism>
<dbReference type="EMBL" id="JACJKY010000006">
    <property type="protein sequence ID" value="MBM6920500.1"/>
    <property type="molecule type" value="Genomic_DNA"/>
</dbReference>
<evidence type="ECO:0000256" key="1">
    <source>
        <dbReference type="SAM" id="Coils"/>
    </source>
</evidence>
<evidence type="ECO:0000313" key="2">
    <source>
        <dbReference type="EMBL" id="MBM6920500.1"/>
    </source>
</evidence>
<reference evidence="2" key="1">
    <citation type="submission" date="2020-08" db="EMBL/GenBank/DDBJ databases">
        <authorList>
            <person name="Cejkova D."/>
            <person name="Kubasova T."/>
            <person name="Jahodarova E."/>
            <person name="Rychlik I."/>
        </authorList>
    </citation>
    <scope>NUCLEOTIDE SEQUENCE</scope>
    <source>
        <strain evidence="2">An559</strain>
    </source>
</reference>
<comment type="caution">
    <text evidence="2">The sequence shown here is derived from an EMBL/GenBank/DDBJ whole genome shotgun (WGS) entry which is preliminary data.</text>
</comment>
<reference evidence="2" key="2">
    <citation type="journal article" date="2021" name="Sci. Rep.">
        <title>The distribution of antibiotic resistance genes in chicken gut microbiota commensals.</title>
        <authorList>
            <person name="Juricova H."/>
            <person name="Matiasovicova J."/>
            <person name="Kubasova T."/>
            <person name="Cejkova D."/>
            <person name="Rychlik I."/>
        </authorList>
    </citation>
    <scope>NUCLEOTIDE SEQUENCE</scope>
    <source>
        <strain evidence="2">An559</strain>
    </source>
</reference>
<keyword evidence="3" id="KW-1185">Reference proteome</keyword>
<evidence type="ECO:0000313" key="3">
    <source>
        <dbReference type="Proteomes" id="UP000774750"/>
    </source>
</evidence>
<feature type="coiled-coil region" evidence="1">
    <location>
        <begin position="120"/>
        <end position="147"/>
    </location>
</feature>
<proteinExistence type="predicted"/>
<keyword evidence="1" id="KW-0175">Coiled coil</keyword>
<gene>
    <name evidence="2" type="ORF">H6A12_04935</name>
</gene>
<name>A0A939BDQ8_9FIRM</name>
<dbReference type="RefSeq" id="WP_204445442.1">
    <property type="nucleotide sequence ID" value="NZ_JACJKY010000006.1"/>
</dbReference>
<protein>
    <submittedName>
        <fullName evidence="2">Uncharacterized protein</fullName>
    </submittedName>
</protein>
<dbReference type="Proteomes" id="UP000774750">
    <property type="component" value="Unassembled WGS sequence"/>
</dbReference>
<sequence>MNFAKNTYLASIDYVTSLFAATDRDGALRMPKNFGTDEEQDDEFDIFKMSWNRDDLNMLLSEFQELYAGLSEIAKVYDKLDNNPELVRDALDNPVLFDIWQLYLQRPQWYGEEERILDAALKKEAQAEELSAEEERLLEKYRGEELLESVKNLGGNCFAYDVHIHALRLCELMSIGAPKIIIEHEARCLIGCMALKDYAVM</sequence>
<accession>A0A939BDQ8</accession>